<name>A0A154BQ91_ANASB</name>
<sequence length="455" mass="48897">MLIDKKTDFDGESWDFDEVDQGLTVREAIAEARRCLNCPKPLCRIGCPIENDIPRFIQALAQGNIGEASAIIAQRSSLPAVCGRVCPHEKQCEAHCILTKKSCGVRIGKLERFIADFAAEMGVTASPDAQAYKGKVAVIGSGPAGLTVAGDLAKQGFAVTIFEAQPEAGGVLMYGIPAFRLSREVVRREIEKITHLGVEVRTGVLVGPDITVDELFAQEYDAIFIGTGTALPKTLDVPGNDLPGVIQATYLLSMVNFANSGEFDRREVPIAHGDRVAVIGAGNVAMDAARTALRLGARSVTVVYRRTQQDMTALQSEYEQAAAEGVNFLWLASPVDFRGQDRVTELDFEVMQVNSEGKLCPSGEHGTLPVDKIVLAIGQRPAARIVSTTTGIEVNPYGYVITKDRPYGMTTRKGVFAGGDVVHEPATVVLAMKEAKKVAAGMAVYIEAKKLLEDC</sequence>
<feature type="domain" description="FAD/NAD(P)-binding" evidence="1">
    <location>
        <begin position="135"/>
        <end position="435"/>
    </location>
</feature>
<dbReference type="RefSeq" id="WP_066240764.1">
    <property type="nucleotide sequence ID" value="NZ_LSGP01000017.1"/>
</dbReference>
<feature type="domain" description="Dihydroprymidine dehydrogenase" evidence="2">
    <location>
        <begin position="15"/>
        <end position="122"/>
    </location>
</feature>
<dbReference type="Gene3D" id="1.10.1060.10">
    <property type="entry name" value="Alpha-helical ferredoxin"/>
    <property type="match status" value="1"/>
</dbReference>
<dbReference type="PRINTS" id="PR00419">
    <property type="entry name" value="ADXRDTASE"/>
</dbReference>
<dbReference type="EMBL" id="LSGP01000017">
    <property type="protein sequence ID" value="KYZ76030.1"/>
    <property type="molecule type" value="Genomic_DNA"/>
</dbReference>
<dbReference type="SUPFAM" id="SSF46548">
    <property type="entry name" value="alpha-helical ferredoxin"/>
    <property type="match status" value="1"/>
</dbReference>
<reference evidence="3 4" key="1">
    <citation type="submission" date="2016-02" db="EMBL/GenBank/DDBJ databases">
        <title>Anaerosporomusa subterraneum gen. nov., sp. nov., a spore-forming obligate anaerobe isolated from saprolite.</title>
        <authorList>
            <person name="Choi J.K."/>
            <person name="Shah M."/>
            <person name="Yee N."/>
        </authorList>
    </citation>
    <scope>NUCLEOTIDE SEQUENCE [LARGE SCALE GENOMIC DNA]</scope>
    <source>
        <strain evidence="3 4">RU4</strain>
    </source>
</reference>
<dbReference type="GO" id="GO:0016491">
    <property type="term" value="F:oxidoreductase activity"/>
    <property type="evidence" value="ECO:0007669"/>
    <property type="project" value="InterPro"/>
</dbReference>
<organism evidence="3 4">
    <name type="scientific">Anaerosporomusa subterranea</name>
    <dbReference type="NCBI Taxonomy" id="1794912"/>
    <lineage>
        <taxon>Bacteria</taxon>
        <taxon>Bacillati</taxon>
        <taxon>Bacillota</taxon>
        <taxon>Negativicutes</taxon>
        <taxon>Acetonemataceae</taxon>
        <taxon>Anaerosporomusa</taxon>
    </lineage>
</organism>
<proteinExistence type="predicted"/>
<dbReference type="PANTHER" id="PTHR42783">
    <property type="entry name" value="GLUTAMATE SYNTHASE [NADPH] SMALL CHAIN"/>
    <property type="match status" value="1"/>
</dbReference>
<dbReference type="InterPro" id="IPR036188">
    <property type="entry name" value="FAD/NAD-bd_sf"/>
</dbReference>
<evidence type="ECO:0000259" key="1">
    <source>
        <dbReference type="Pfam" id="PF07992"/>
    </source>
</evidence>
<dbReference type="Proteomes" id="UP000076268">
    <property type="component" value="Unassembled WGS sequence"/>
</dbReference>
<dbReference type="SUPFAM" id="SSF51971">
    <property type="entry name" value="Nucleotide-binding domain"/>
    <property type="match status" value="1"/>
</dbReference>
<keyword evidence="4" id="KW-1185">Reference proteome</keyword>
<dbReference type="AlphaFoldDB" id="A0A154BQ91"/>
<evidence type="ECO:0000259" key="2">
    <source>
        <dbReference type="Pfam" id="PF14691"/>
    </source>
</evidence>
<dbReference type="Gene3D" id="3.50.50.60">
    <property type="entry name" value="FAD/NAD(P)-binding domain"/>
    <property type="match status" value="2"/>
</dbReference>
<comment type="caution">
    <text evidence="3">The sequence shown here is derived from an EMBL/GenBank/DDBJ whole genome shotgun (WGS) entry which is preliminary data.</text>
</comment>
<gene>
    <name evidence="3" type="ORF">AXX12_06195</name>
</gene>
<accession>A0A154BQ91</accession>
<dbReference type="InterPro" id="IPR009051">
    <property type="entry name" value="Helical_ferredxn"/>
</dbReference>
<dbReference type="OrthoDB" id="9803192at2"/>
<dbReference type="Pfam" id="PF07992">
    <property type="entry name" value="Pyr_redox_2"/>
    <property type="match status" value="1"/>
</dbReference>
<evidence type="ECO:0000313" key="4">
    <source>
        <dbReference type="Proteomes" id="UP000076268"/>
    </source>
</evidence>
<protein>
    <submittedName>
        <fullName evidence="3">Pyridine nucleotide-disulfide oxidoreductase</fullName>
    </submittedName>
</protein>
<dbReference type="InterPro" id="IPR028261">
    <property type="entry name" value="DPD_II"/>
</dbReference>
<dbReference type="GO" id="GO:0051536">
    <property type="term" value="F:iron-sulfur cluster binding"/>
    <property type="evidence" value="ECO:0007669"/>
    <property type="project" value="InterPro"/>
</dbReference>
<dbReference type="PANTHER" id="PTHR42783:SF3">
    <property type="entry name" value="GLUTAMATE SYNTHASE [NADPH] SMALL CHAIN-RELATED"/>
    <property type="match status" value="1"/>
</dbReference>
<dbReference type="InterPro" id="IPR023753">
    <property type="entry name" value="FAD/NAD-binding_dom"/>
</dbReference>
<dbReference type="STRING" id="1794912.AXX12_06195"/>
<evidence type="ECO:0000313" key="3">
    <source>
        <dbReference type="EMBL" id="KYZ76030.1"/>
    </source>
</evidence>
<dbReference type="Pfam" id="PF14691">
    <property type="entry name" value="Fer4_20"/>
    <property type="match status" value="1"/>
</dbReference>